<accession>A0ABX0XRC4</accession>
<organism evidence="1 2">
    <name type="scientific">Planosporangium thailandense</name>
    <dbReference type="NCBI Taxonomy" id="765197"/>
    <lineage>
        <taxon>Bacteria</taxon>
        <taxon>Bacillati</taxon>
        <taxon>Actinomycetota</taxon>
        <taxon>Actinomycetes</taxon>
        <taxon>Micromonosporales</taxon>
        <taxon>Micromonosporaceae</taxon>
        <taxon>Planosporangium</taxon>
    </lineage>
</organism>
<proteinExistence type="predicted"/>
<gene>
    <name evidence="1" type="ORF">HC031_02260</name>
</gene>
<sequence length="156" mass="16638">MKQTIFGKAGFSVRIFRTSLVGLFLVLGLLCAEFTGSGAMPASAAPPALRVVSVELDRSGGFVGTSDHFVVPGDSPHVEAARLMQAAGSPRFLALRDAYLDNPCCDRFRYVVTVHYEGHVDKRVRAIEGAPGLPAVLSDVIDLTIEIGQAAAPNRR</sequence>
<keyword evidence="2" id="KW-1185">Reference proteome</keyword>
<evidence type="ECO:0000313" key="1">
    <source>
        <dbReference type="EMBL" id="NJC68552.1"/>
    </source>
</evidence>
<protein>
    <submittedName>
        <fullName evidence="1">Uncharacterized protein</fullName>
    </submittedName>
</protein>
<comment type="caution">
    <text evidence="1">The sequence shown here is derived from an EMBL/GenBank/DDBJ whole genome shotgun (WGS) entry which is preliminary data.</text>
</comment>
<evidence type="ECO:0000313" key="2">
    <source>
        <dbReference type="Proteomes" id="UP000722989"/>
    </source>
</evidence>
<name>A0ABX0XRC4_9ACTN</name>
<dbReference type="EMBL" id="JAATVY010000001">
    <property type="protein sequence ID" value="NJC68552.1"/>
    <property type="molecule type" value="Genomic_DNA"/>
</dbReference>
<reference evidence="1 2" key="1">
    <citation type="submission" date="2020-03" db="EMBL/GenBank/DDBJ databases">
        <title>WGS of the type strain of Planosporangium spp.</title>
        <authorList>
            <person name="Thawai C."/>
        </authorList>
    </citation>
    <scope>NUCLEOTIDE SEQUENCE [LARGE SCALE GENOMIC DNA]</scope>
    <source>
        <strain evidence="1 2">TBRC 5610</strain>
    </source>
</reference>
<dbReference type="RefSeq" id="WP_167923406.1">
    <property type="nucleotide sequence ID" value="NZ_JAATVY010000001.1"/>
</dbReference>
<dbReference type="Proteomes" id="UP000722989">
    <property type="component" value="Unassembled WGS sequence"/>
</dbReference>